<reference evidence="5" key="1">
    <citation type="submission" date="2021-01" db="EMBL/GenBank/DDBJ databases">
        <authorList>
            <person name="Corre E."/>
            <person name="Pelletier E."/>
            <person name="Niang G."/>
            <person name="Scheremetjew M."/>
            <person name="Finn R."/>
            <person name="Kale V."/>
            <person name="Holt S."/>
            <person name="Cochrane G."/>
            <person name="Meng A."/>
            <person name="Brown T."/>
            <person name="Cohen L."/>
        </authorList>
    </citation>
    <scope>NUCLEOTIDE SEQUENCE</scope>
    <source>
        <strain evidence="5">WS</strain>
    </source>
</reference>
<feature type="region of interest" description="Disordered" evidence="3">
    <location>
        <begin position="1"/>
        <end position="51"/>
    </location>
</feature>
<evidence type="ECO:0000259" key="4">
    <source>
        <dbReference type="Pfam" id="PF21773"/>
    </source>
</evidence>
<gene>
    <name evidence="5" type="ORF">PCOS0759_LOCUS3427</name>
</gene>
<evidence type="ECO:0000256" key="1">
    <source>
        <dbReference type="ARBA" id="ARBA00023054"/>
    </source>
</evidence>
<evidence type="ECO:0000256" key="2">
    <source>
        <dbReference type="SAM" id="Coils"/>
    </source>
</evidence>
<dbReference type="PANTHER" id="PTHR46518">
    <property type="entry name" value="COILED-COIL DOMAIN-CONTAINING PROTEIN 151"/>
    <property type="match status" value="1"/>
</dbReference>
<dbReference type="InterPro" id="IPR033192">
    <property type="entry name" value="ODAD3"/>
</dbReference>
<accession>A0A7S1PI32</accession>
<feature type="compositionally biased region" description="Basic and acidic residues" evidence="3">
    <location>
        <begin position="27"/>
        <end position="36"/>
    </location>
</feature>
<dbReference type="GO" id="GO:0036158">
    <property type="term" value="P:outer dynein arm assembly"/>
    <property type="evidence" value="ECO:0007669"/>
    <property type="project" value="InterPro"/>
</dbReference>
<name>A0A7S1PI32_9EUKA</name>
<feature type="compositionally biased region" description="Polar residues" evidence="3">
    <location>
        <begin position="37"/>
        <end position="47"/>
    </location>
</feature>
<organism evidence="5">
    <name type="scientific">Percolomonas cosmopolitus</name>
    <dbReference type="NCBI Taxonomy" id="63605"/>
    <lineage>
        <taxon>Eukaryota</taxon>
        <taxon>Discoba</taxon>
        <taxon>Heterolobosea</taxon>
        <taxon>Tetramitia</taxon>
        <taxon>Eutetramitia</taxon>
        <taxon>Percolomonadidae</taxon>
        <taxon>Percolomonas</taxon>
    </lineage>
</organism>
<dbReference type="PANTHER" id="PTHR46518:SF1">
    <property type="entry name" value="OUTER DYNEIN ARM-DOCKING COMPLEX SUBUNIT 3"/>
    <property type="match status" value="1"/>
</dbReference>
<dbReference type="AlphaFoldDB" id="A0A7S1PI32"/>
<proteinExistence type="predicted"/>
<protein>
    <recommendedName>
        <fullName evidence="4">ODAD1 central coiled coil region domain-containing protein</fullName>
    </recommendedName>
</protein>
<feature type="compositionally biased region" description="Polar residues" evidence="3">
    <location>
        <begin position="1"/>
        <end position="26"/>
    </location>
</feature>
<feature type="region of interest" description="Disordered" evidence="3">
    <location>
        <begin position="465"/>
        <end position="487"/>
    </location>
</feature>
<dbReference type="GO" id="GO:0035253">
    <property type="term" value="C:ciliary rootlet"/>
    <property type="evidence" value="ECO:0007669"/>
    <property type="project" value="TreeGrafter"/>
</dbReference>
<sequence length="538" mass="62369">MTDVESTIQNMTKRLKQLDTTGTPHNDQAHAQKDTKAQNQQAPNQPSLEDFKRENKELKASLQKIMREQGASGKSFQQAELEKLETKVHQLRLTHDDLKHQVKVCLKQIKQKQDKLKDIRRESKPILTDDSPLTRQIRVLENRLDKAMIKYNEAQSIRKTYEAILKRLKSERIGFDNQLQAIERTLKAKEHDYQELRNMFHEANYLKELAKSELLEANQEFEEMKRQKEKELQEKKNYVQARIEMTAKLTKREANRRKIELEAKGHLDVDSEKKLKTASFAQIFQGATNDSKIAQEHEKLSKLESTWRKIKEVTGVNDANEVIQKYLSSSDTHKNLQQMTKEAQDKIDQLVERKQQLKTKLEDIKYSQSSGLGSRRIVDEYVQQLSEANSEAERNRQQYERIAKVLINVKAGIEHLAEKLRPMDDSETPAVKPQPDQTEGEYIGALVEESQTRLKTLVDKLDPSVLEKKPDTEEEGSSVPYRFDPDQYQLGENNIRIDLDHASDEEVDDSEDEETDVLDRAQVKKLSQLALDKQKGSK</sequence>
<evidence type="ECO:0000313" key="5">
    <source>
        <dbReference type="EMBL" id="CAD9080187.1"/>
    </source>
</evidence>
<dbReference type="GO" id="GO:0003341">
    <property type="term" value="P:cilium movement"/>
    <property type="evidence" value="ECO:0007669"/>
    <property type="project" value="InterPro"/>
</dbReference>
<dbReference type="GO" id="GO:0036064">
    <property type="term" value="C:ciliary basal body"/>
    <property type="evidence" value="ECO:0007669"/>
    <property type="project" value="TreeGrafter"/>
</dbReference>
<dbReference type="Pfam" id="PF21773">
    <property type="entry name" value="ODAD1_CC"/>
    <property type="match status" value="1"/>
</dbReference>
<feature type="region of interest" description="Disordered" evidence="3">
    <location>
        <begin position="499"/>
        <end position="520"/>
    </location>
</feature>
<dbReference type="EMBL" id="HBGD01004156">
    <property type="protein sequence ID" value="CAD9080187.1"/>
    <property type="molecule type" value="Transcribed_RNA"/>
</dbReference>
<feature type="compositionally biased region" description="Acidic residues" evidence="3">
    <location>
        <begin position="505"/>
        <end position="516"/>
    </location>
</feature>
<dbReference type="InterPro" id="IPR049258">
    <property type="entry name" value="ODAD1_CC"/>
</dbReference>
<keyword evidence="1 2" id="KW-0175">Coiled coil</keyword>
<feature type="coiled-coil region" evidence="2">
    <location>
        <begin position="333"/>
        <end position="409"/>
    </location>
</feature>
<evidence type="ECO:0000256" key="3">
    <source>
        <dbReference type="SAM" id="MobiDB-lite"/>
    </source>
</evidence>
<dbReference type="GO" id="GO:0097542">
    <property type="term" value="C:ciliary tip"/>
    <property type="evidence" value="ECO:0007669"/>
    <property type="project" value="TreeGrafter"/>
</dbReference>
<feature type="domain" description="ODAD1 central coiled coil region" evidence="4">
    <location>
        <begin position="135"/>
        <end position="421"/>
    </location>
</feature>